<evidence type="ECO:0000313" key="3">
    <source>
        <dbReference type="Proteomes" id="UP001237105"/>
    </source>
</evidence>
<sequence>MTAGVDGAATAVTTGGMARPPPDDGRDGAATAVTAGVYGAATAQ</sequence>
<proteinExistence type="predicted"/>
<evidence type="ECO:0000256" key="1">
    <source>
        <dbReference type="SAM" id="MobiDB-lite"/>
    </source>
</evidence>
<name>A0ABT6T5I8_9ACTN</name>
<accession>A0ABT6T5I8</accession>
<protein>
    <submittedName>
        <fullName evidence="2">Uncharacterized protein</fullName>
    </submittedName>
</protein>
<keyword evidence="3" id="KW-1185">Reference proteome</keyword>
<dbReference type="EMBL" id="JASCIS010000048">
    <property type="protein sequence ID" value="MDI3423137.1"/>
    <property type="molecule type" value="Genomic_DNA"/>
</dbReference>
<feature type="compositionally biased region" description="Low complexity" evidence="1">
    <location>
        <begin position="1"/>
        <end position="16"/>
    </location>
</feature>
<dbReference type="Proteomes" id="UP001237105">
    <property type="component" value="Unassembled WGS sequence"/>
</dbReference>
<dbReference type="RefSeq" id="WP_282538986.1">
    <property type="nucleotide sequence ID" value="NZ_JASCIS010000048.1"/>
</dbReference>
<gene>
    <name evidence="2" type="ORF">QIT00_32140</name>
</gene>
<organism evidence="2 3">
    <name type="scientific">Streptomyces luteolus</name>
    <dbReference type="NCBI Taxonomy" id="3043615"/>
    <lineage>
        <taxon>Bacteria</taxon>
        <taxon>Bacillati</taxon>
        <taxon>Actinomycetota</taxon>
        <taxon>Actinomycetes</taxon>
        <taxon>Kitasatosporales</taxon>
        <taxon>Streptomycetaceae</taxon>
        <taxon>Streptomyces</taxon>
    </lineage>
</organism>
<feature type="region of interest" description="Disordered" evidence="1">
    <location>
        <begin position="1"/>
        <end position="31"/>
    </location>
</feature>
<reference evidence="2 3" key="1">
    <citation type="submission" date="2023-05" db="EMBL/GenBank/DDBJ databases">
        <title>Draft genome sequence of Streptomyces sp. B-S-A12 isolated from a cave soil in Thailand.</title>
        <authorList>
            <person name="Chamroensaksri N."/>
            <person name="Muangham S."/>
        </authorList>
    </citation>
    <scope>NUCLEOTIDE SEQUENCE [LARGE SCALE GENOMIC DNA]</scope>
    <source>
        <strain evidence="2 3">B-S-A12</strain>
    </source>
</reference>
<evidence type="ECO:0000313" key="2">
    <source>
        <dbReference type="EMBL" id="MDI3423137.1"/>
    </source>
</evidence>
<comment type="caution">
    <text evidence="2">The sequence shown here is derived from an EMBL/GenBank/DDBJ whole genome shotgun (WGS) entry which is preliminary data.</text>
</comment>